<reference evidence="2 3" key="1">
    <citation type="submission" date="2017-05" db="EMBL/GenBank/DDBJ databases">
        <title>Lactobacillus johnsonii from commercial turkeys.</title>
        <authorList>
            <person name="Johnson T.J."/>
            <person name="Youmans B."/>
        </authorList>
    </citation>
    <scope>NUCLEOTIDE SEQUENCE [LARGE SCALE GENOMIC DNA]</scope>
    <source>
        <strain evidence="2 3">UMNLJ114</strain>
    </source>
</reference>
<feature type="transmembrane region" description="Helical" evidence="1">
    <location>
        <begin position="378"/>
        <end position="396"/>
    </location>
</feature>
<feature type="transmembrane region" description="Helical" evidence="1">
    <location>
        <begin position="80"/>
        <end position="99"/>
    </location>
</feature>
<name>A0A267M8Y5_LACJH</name>
<keyword evidence="1" id="KW-1133">Transmembrane helix</keyword>
<dbReference type="RefSeq" id="WP_095182627.1">
    <property type="nucleotide sequence ID" value="NZ_NIBD01000015.1"/>
</dbReference>
<dbReference type="GO" id="GO:0051301">
    <property type="term" value="P:cell division"/>
    <property type="evidence" value="ECO:0007669"/>
    <property type="project" value="UniProtKB-KW"/>
</dbReference>
<comment type="caution">
    <text evidence="2">The sequence shown here is derived from an EMBL/GenBank/DDBJ whole genome shotgun (WGS) entry which is preliminary data.</text>
</comment>
<protein>
    <submittedName>
        <fullName evidence="2">Cell division protein</fullName>
    </submittedName>
</protein>
<proteinExistence type="predicted"/>
<evidence type="ECO:0000256" key="1">
    <source>
        <dbReference type="SAM" id="Phobius"/>
    </source>
</evidence>
<feature type="transmembrane region" description="Helical" evidence="1">
    <location>
        <begin position="533"/>
        <end position="555"/>
    </location>
</feature>
<feature type="transmembrane region" description="Helical" evidence="1">
    <location>
        <begin position="106"/>
        <end position="125"/>
    </location>
</feature>
<feature type="transmembrane region" description="Helical" evidence="1">
    <location>
        <begin position="158"/>
        <end position="177"/>
    </location>
</feature>
<gene>
    <name evidence="2" type="ORF">A3Q24_02855</name>
</gene>
<feature type="transmembrane region" description="Helical" evidence="1">
    <location>
        <begin position="131"/>
        <end position="151"/>
    </location>
</feature>
<feature type="transmembrane region" description="Helical" evidence="1">
    <location>
        <begin position="310"/>
        <end position="333"/>
    </location>
</feature>
<feature type="transmembrane region" description="Helical" evidence="1">
    <location>
        <begin position="189"/>
        <end position="220"/>
    </location>
</feature>
<keyword evidence="1" id="KW-0472">Membrane</keyword>
<organism evidence="2 3">
    <name type="scientific">Lactobacillus johnsonii</name>
    <dbReference type="NCBI Taxonomy" id="33959"/>
    <lineage>
        <taxon>Bacteria</taxon>
        <taxon>Bacillati</taxon>
        <taxon>Bacillota</taxon>
        <taxon>Bacilli</taxon>
        <taxon>Lactobacillales</taxon>
        <taxon>Lactobacillaceae</taxon>
        <taxon>Lactobacillus</taxon>
    </lineage>
</organism>
<keyword evidence="2" id="KW-0132">Cell division</keyword>
<keyword evidence="2" id="KW-0131">Cell cycle</keyword>
<dbReference type="EMBL" id="NIBD01000015">
    <property type="protein sequence ID" value="PAB56036.1"/>
    <property type="molecule type" value="Genomic_DNA"/>
</dbReference>
<dbReference type="AlphaFoldDB" id="A0A267M8Y5"/>
<dbReference type="Proteomes" id="UP000216008">
    <property type="component" value="Unassembled WGS sequence"/>
</dbReference>
<evidence type="ECO:0000313" key="2">
    <source>
        <dbReference type="EMBL" id="PAB56036.1"/>
    </source>
</evidence>
<feature type="transmembrane region" description="Helical" evidence="1">
    <location>
        <begin position="282"/>
        <end position="303"/>
    </location>
</feature>
<sequence>MKNHSVEKYKNKIIDYLIPIILSLVIATVLIWTELTTRSGLTLDDTAFHFHRFYDTYQQIQNHNFSYFQMNYGMGESGRIVNALYGPFFAYLMGSLLLFCSSWLRFQILITYLIFLVGGLGIYRLSRKVKISQVVSSIVTALFLTTGYIAYWPRSNAFNSWGAVLIPFVLIQGINLLNNHKTRFSWISLGIVMAIVAQIHLLSTFFSILALIPFFIYGLVLSENKRQMWIDVFKAVGLFIVLTANVWGAFLLLYPTNQMASPIDYSPVLTAVNLSVAGTSTMWASITEVTLLLFIVQLIYVIFNFKSSKLNTFVTLEGIVFLYLSSNLFPWQFVKDTLPAVTGYLQFPNRFTVVAYPLLFLGIGLTLNELIKRHGKKLGMIASALAIVVVLFNVRADFNEINNNITYNKGITSNAKEMKEKGLAPYINKVEINSPDYLPVRKKIKSSDITGMLMSMSPQKNNFEQKALSNGRLELTWKDSTSKVTTLPIFIYKQSELSLNNKVIKPKVNEIGMPQVQSRKGKNTAILSFKTPIWSTILLYISILSWVLLIIYGVFRWVKIIKK</sequence>
<accession>A0A267M8Y5</accession>
<feature type="transmembrane region" description="Helical" evidence="1">
    <location>
        <begin position="353"/>
        <end position="371"/>
    </location>
</feature>
<evidence type="ECO:0000313" key="3">
    <source>
        <dbReference type="Proteomes" id="UP000216008"/>
    </source>
</evidence>
<feature type="transmembrane region" description="Helical" evidence="1">
    <location>
        <begin position="232"/>
        <end position="254"/>
    </location>
</feature>
<feature type="transmembrane region" description="Helical" evidence="1">
    <location>
        <begin position="12"/>
        <end position="33"/>
    </location>
</feature>
<keyword evidence="1" id="KW-0812">Transmembrane</keyword>